<organism evidence="2 3">
    <name type="scientific">Pyrenophora tritici-repentis (strain Pt-1C-BFP)</name>
    <name type="common">Wheat tan spot fungus</name>
    <name type="synonym">Drechslera tritici-repentis</name>
    <dbReference type="NCBI Taxonomy" id="426418"/>
    <lineage>
        <taxon>Eukaryota</taxon>
        <taxon>Fungi</taxon>
        <taxon>Dikarya</taxon>
        <taxon>Ascomycota</taxon>
        <taxon>Pezizomycotina</taxon>
        <taxon>Dothideomycetes</taxon>
        <taxon>Pleosporomycetidae</taxon>
        <taxon>Pleosporales</taxon>
        <taxon>Pleosporineae</taxon>
        <taxon>Pleosporaceae</taxon>
        <taxon>Pyrenophora</taxon>
    </lineage>
</organism>
<dbReference type="GeneID" id="6341288"/>
<dbReference type="InParanoid" id="B2W074"/>
<sequence>MGKTAHPANLQLRPSGGQRRPGFALTPNSPNSWRSSANSHIGQHAAAPQQPTPQIQFHPFTVNKSSAGEAEKDRPIPPNYN</sequence>
<dbReference type="AlphaFoldDB" id="B2W074"/>
<protein>
    <submittedName>
        <fullName evidence="2">Uncharacterized protein</fullName>
    </submittedName>
</protein>
<dbReference type="KEGG" id="ptrr:6341288"/>
<dbReference type="EMBL" id="DS231616">
    <property type="protein sequence ID" value="EDU45587.1"/>
    <property type="molecule type" value="Genomic_DNA"/>
</dbReference>
<feature type="region of interest" description="Disordered" evidence="1">
    <location>
        <begin position="1"/>
        <end position="81"/>
    </location>
</feature>
<accession>B2W074</accession>
<dbReference type="Proteomes" id="UP000001471">
    <property type="component" value="Unassembled WGS sequence"/>
</dbReference>
<evidence type="ECO:0000313" key="3">
    <source>
        <dbReference type="Proteomes" id="UP000001471"/>
    </source>
</evidence>
<name>B2W074_PYRTR</name>
<evidence type="ECO:0000313" key="2">
    <source>
        <dbReference type="EMBL" id="EDU45587.1"/>
    </source>
</evidence>
<proteinExistence type="predicted"/>
<feature type="compositionally biased region" description="Low complexity" evidence="1">
    <location>
        <begin position="43"/>
        <end position="56"/>
    </location>
</feature>
<reference evidence="3" key="1">
    <citation type="journal article" date="2013" name="G3 (Bethesda)">
        <title>Comparative genomics of a plant-pathogenic fungus, Pyrenophora tritici-repentis, reveals transduplication and the impact of repeat elements on pathogenicity and population divergence.</title>
        <authorList>
            <person name="Manning V.A."/>
            <person name="Pandelova I."/>
            <person name="Dhillon B."/>
            <person name="Wilhelm L.J."/>
            <person name="Goodwin S.B."/>
            <person name="Berlin A.M."/>
            <person name="Figueroa M."/>
            <person name="Freitag M."/>
            <person name="Hane J.K."/>
            <person name="Henrissat B."/>
            <person name="Holman W.H."/>
            <person name="Kodira C.D."/>
            <person name="Martin J."/>
            <person name="Oliver R.P."/>
            <person name="Robbertse B."/>
            <person name="Schackwitz W."/>
            <person name="Schwartz D.C."/>
            <person name="Spatafora J.W."/>
            <person name="Turgeon B.G."/>
            <person name="Yandava C."/>
            <person name="Young S."/>
            <person name="Zhou S."/>
            <person name="Zeng Q."/>
            <person name="Grigoriev I.V."/>
            <person name="Ma L.-J."/>
            <person name="Ciuffetti L.M."/>
        </authorList>
    </citation>
    <scope>NUCLEOTIDE SEQUENCE [LARGE SCALE GENOMIC DNA]</scope>
    <source>
        <strain evidence="3">Pt-1C-BFP</strain>
    </source>
</reference>
<dbReference type="HOGENOM" id="CLU_2575032_0_0_1"/>
<evidence type="ECO:0000256" key="1">
    <source>
        <dbReference type="SAM" id="MobiDB-lite"/>
    </source>
</evidence>
<feature type="compositionally biased region" description="Polar residues" evidence="1">
    <location>
        <begin position="26"/>
        <end position="41"/>
    </location>
</feature>
<gene>
    <name evidence="2" type="ORF">PTRG_03064</name>
</gene>